<keyword evidence="1" id="KW-0472">Membrane</keyword>
<dbReference type="AlphaFoldDB" id="A0A0A9DSW9"/>
<dbReference type="EMBL" id="GBRH01206271">
    <property type="protein sequence ID" value="JAD91624.1"/>
    <property type="molecule type" value="Transcribed_RNA"/>
</dbReference>
<name>A0A0A9DSW9_ARUDO</name>
<sequence length="76" mass="9179">MRFLFFGCRHTWEYKYLGFTSSALSAPLRLLSKRILRILTTQWNQGLVAILILGVKRMRYQTKKRGNEMLRRWVMQ</sequence>
<proteinExistence type="predicted"/>
<feature type="transmembrane region" description="Helical" evidence="1">
    <location>
        <begin position="35"/>
        <end position="55"/>
    </location>
</feature>
<evidence type="ECO:0000256" key="1">
    <source>
        <dbReference type="SAM" id="Phobius"/>
    </source>
</evidence>
<protein>
    <submittedName>
        <fullName evidence="2">Uncharacterized protein</fullName>
    </submittedName>
</protein>
<organism evidence="2">
    <name type="scientific">Arundo donax</name>
    <name type="common">Giant reed</name>
    <name type="synonym">Donax arundinaceus</name>
    <dbReference type="NCBI Taxonomy" id="35708"/>
    <lineage>
        <taxon>Eukaryota</taxon>
        <taxon>Viridiplantae</taxon>
        <taxon>Streptophyta</taxon>
        <taxon>Embryophyta</taxon>
        <taxon>Tracheophyta</taxon>
        <taxon>Spermatophyta</taxon>
        <taxon>Magnoliopsida</taxon>
        <taxon>Liliopsida</taxon>
        <taxon>Poales</taxon>
        <taxon>Poaceae</taxon>
        <taxon>PACMAD clade</taxon>
        <taxon>Arundinoideae</taxon>
        <taxon>Arundineae</taxon>
        <taxon>Arundo</taxon>
    </lineage>
</organism>
<keyword evidence="1" id="KW-1133">Transmembrane helix</keyword>
<keyword evidence="1" id="KW-0812">Transmembrane</keyword>
<accession>A0A0A9DSW9</accession>
<reference evidence="2" key="1">
    <citation type="submission" date="2014-09" db="EMBL/GenBank/DDBJ databases">
        <authorList>
            <person name="Magalhaes I.L.F."/>
            <person name="Oliveira U."/>
            <person name="Santos F.R."/>
            <person name="Vidigal T.H.D.A."/>
            <person name="Brescovit A.D."/>
            <person name="Santos A.J."/>
        </authorList>
    </citation>
    <scope>NUCLEOTIDE SEQUENCE</scope>
    <source>
        <tissue evidence="2">Shoot tissue taken approximately 20 cm above the soil surface</tissue>
    </source>
</reference>
<reference evidence="2" key="2">
    <citation type="journal article" date="2015" name="Data Brief">
        <title>Shoot transcriptome of the giant reed, Arundo donax.</title>
        <authorList>
            <person name="Barrero R.A."/>
            <person name="Guerrero F.D."/>
            <person name="Moolhuijzen P."/>
            <person name="Goolsby J.A."/>
            <person name="Tidwell J."/>
            <person name="Bellgard S.E."/>
            <person name="Bellgard M.I."/>
        </authorList>
    </citation>
    <scope>NUCLEOTIDE SEQUENCE</scope>
    <source>
        <tissue evidence="2">Shoot tissue taken approximately 20 cm above the soil surface</tissue>
    </source>
</reference>
<evidence type="ECO:0000313" key="2">
    <source>
        <dbReference type="EMBL" id="JAD91624.1"/>
    </source>
</evidence>